<evidence type="ECO:0000256" key="6">
    <source>
        <dbReference type="RuleBase" id="RU363042"/>
    </source>
</evidence>
<feature type="transmembrane region" description="Helical" evidence="6">
    <location>
        <begin position="61"/>
        <end position="80"/>
    </location>
</feature>
<dbReference type="RefSeq" id="WP_308913277.1">
    <property type="nucleotide sequence ID" value="NZ_JAVGVR010000001.1"/>
</dbReference>
<protein>
    <recommendedName>
        <fullName evidence="6">Phosphatidylglycerol lysyltransferase</fullName>
        <ecNumber evidence="6">2.3.2.3</ecNumber>
    </recommendedName>
    <alternativeName>
        <fullName evidence="6">Lysylphosphatidylglycerol synthase</fullName>
    </alternativeName>
</protein>
<dbReference type="EMBL" id="JAVGVR010000001">
    <property type="protein sequence ID" value="MDQ6597415.1"/>
    <property type="molecule type" value="Genomic_DNA"/>
</dbReference>
<keyword evidence="6" id="KW-0046">Antibiotic resistance</keyword>
<evidence type="ECO:0000256" key="5">
    <source>
        <dbReference type="ARBA" id="ARBA00023136"/>
    </source>
</evidence>
<evidence type="ECO:0000256" key="3">
    <source>
        <dbReference type="ARBA" id="ARBA00022692"/>
    </source>
</evidence>
<organism evidence="7 8">
    <name type="scientific">Bacillus salipaludis</name>
    <dbReference type="NCBI Taxonomy" id="2547811"/>
    <lineage>
        <taxon>Bacteria</taxon>
        <taxon>Bacillati</taxon>
        <taxon>Bacillota</taxon>
        <taxon>Bacilli</taxon>
        <taxon>Bacillales</taxon>
        <taxon>Bacillaceae</taxon>
        <taxon>Bacillus</taxon>
    </lineage>
</organism>
<keyword evidence="5 6" id="KW-0472">Membrane</keyword>
<evidence type="ECO:0000256" key="2">
    <source>
        <dbReference type="ARBA" id="ARBA00022475"/>
    </source>
</evidence>
<comment type="subcellular location">
    <subcellularLocation>
        <location evidence="1 6">Cell membrane</location>
        <topology evidence="1 6">Multi-pass membrane protein</topology>
    </subcellularLocation>
</comment>
<evidence type="ECO:0000256" key="4">
    <source>
        <dbReference type="ARBA" id="ARBA00022989"/>
    </source>
</evidence>
<sequence>MERMEVYEGKSSKVAKKSRRNKAWVRTGGFLLIIVFVFLSVRYFHAEQFWKETRKFFVDNPLILLIVTICYFLSFCLRAEAWRIYLGKKVRYFSCLQGLLFSLFINHITPIKAGDAVRIGVLSWREKHISTSISAHSVVVLRVLDMLILLLFSFMGLLAFSRGILFKSSIVLLIAAFVFIILAIWFLRRYLPKLFKKHLHLLKNSFQAKNFLPIFTLTVLSWALEGVVVFGVTSSIGQHLGPFKAIWVNSITVGGQVFQITPGGISTYESVMTAALTSFHYPVREGYMVALISHSYKFIFSYFAGIMLLLISPAVKMQQIKALLRLRRG</sequence>
<dbReference type="InterPro" id="IPR022791">
    <property type="entry name" value="L-PG_synthase/AglD"/>
</dbReference>
<feature type="transmembrane region" description="Helical" evidence="6">
    <location>
        <begin position="286"/>
        <end position="311"/>
    </location>
</feature>
<feature type="transmembrane region" description="Helical" evidence="6">
    <location>
        <begin position="133"/>
        <end position="158"/>
    </location>
</feature>
<comment type="similarity">
    <text evidence="6">Belongs to the LPG synthase family.</text>
</comment>
<dbReference type="Proteomes" id="UP001178888">
    <property type="component" value="Unassembled WGS sequence"/>
</dbReference>
<dbReference type="PANTHER" id="PTHR39087:SF2">
    <property type="entry name" value="UPF0104 MEMBRANE PROTEIN MJ1595"/>
    <property type="match status" value="1"/>
</dbReference>
<proteinExistence type="inferred from homology"/>
<dbReference type="PANTHER" id="PTHR39087">
    <property type="entry name" value="UPF0104 MEMBRANE PROTEIN MJ1595"/>
    <property type="match status" value="1"/>
</dbReference>
<accession>A0AA90QPX1</accession>
<comment type="function">
    <text evidence="6">Catalyzes the transfer of a lysyl group from L-lysyl-tRNA(Lys) to membrane-bound phosphatidylglycerol (PG), which produces lysylphosphatidylglycerol (LPG), a major component of the bacterial membrane with a positive net charge. LPG synthesis contributes to bacterial virulence as it is involved in the resistance mechanism against cationic antimicrobial peptides (CAMP) produces by the host's immune system (defensins, cathelicidins) and by the competing microorganisms.</text>
</comment>
<reference evidence="7" key="1">
    <citation type="submission" date="2023-08" db="EMBL/GenBank/DDBJ databases">
        <title>Nitrogen cycling bacteria in agricultural field soils.</title>
        <authorList>
            <person name="Jang J."/>
        </authorList>
    </citation>
    <scope>NUCLEOTIDE SEQUENCE</scope>
    <source>
        <strain evidence="7">PS3-36</strain>
    </source>
</reference>
<keyword evidence="6" id="KW-0808">Transferase</keyword>
<dbReference type="GO" id="GO:0050071">
    <property type="term" value="F:phosphatidylglycerol lysyltransferase activity"/>
    <property type="evidence" value="ECO:0007669"/>
    <property type="project" value="UniProtKB-EC"/>
</dbReference>
<dbReference type="NCBIfam" id="TIGR00374">
    <property type="entry name" value="flippase-like domain"/>
    <property type="match status" value="1"/>
</dbReference>
<feature type="transmembrane region" description="Helical" evidence="6">
    <location>
        <begin position="23"/>
        <end position="41"/>
    </location>
</feature>
<comment type="caution">
    <text evidence="7">The sequence shown here is derived from an EMBL/GenBank/DDBJ whole genome shotgun (WGS) entry which is preliminary data.</text>
</comment>
<keyword evidence="3 6" id="KW-0812">Transmembrane</keyword>
<dbReference type="AlphaFoldDB" id="A0AA90QPX1"/>
<name>A0AA90QPX1_9BACI</name>
<feature type="transmembrane region" description="Helical" evidence="6">
    <location>
        <begin position="211"/>
        <end position="233"/>
    </location>
</feature>
<evidence type="ECO:0000313" key="7">
    <source>
        <dbReference type="EMBL" id="MDQ6597415.1"/>
    </source>
</evidence>
<dbReference type="Pfam" id="PF03706">
    <property type="entry name" value="LPG_synthase_TM"/>
    <property type="match status" value="1"/>
</dbReference>
<evidence type="ECO:0000313" key="8">
    <source>
        <dbReference type="Proteomes" id="UP001178888"/>
    </source>
</evidence>
<dbReference type="GO" id="GO:0005886">
    <property type="term" value="C:plasma membrane"/>
    <property type="evidence" value="ECO:0007669"/>
    <property type="project" value="UniProtKB-SubCell"/>
</dbReference>
<dbReference type="GO" id="GO:0006629">
    <property type="term" value="P:lipid metabolic process"/>
    <property type="evidence" value="ECO:0007669"/>
    <property type="project" value="UniProtKB-KW"/>
</dbReference>
<gene>
    <name evidence="6" type="primary">mprF</name>
    <name evidence="7" type="ORF">RCG21_13780</name>
</gene>
<comment type="catalytic activity">
    <reaction evidence="6">
        <text>L-lysyl-tRNA(Lys) + a 1,2-diacyl-sn-glycero-3-phospho-(1'-sn-glycerol) = a 1,2-diacyl-sn-glycero-3-phospho-1'-(3'-O-L-lysyl)-sn-glycerol + tRNA(Lys)</text>
        <dbReference type="Rhea" id="RHEA:10668"/>
        <dbReference type="Rhea" id="RHEA-COMP:9696"/>
        <dbReference type="Rhea" id="RHEA-COMP:9697"/>
        <dbReference type="ChEBI" id="CHEBI:64716"/>
        <dbReference type="ChEBI" id="CHEBI:75792"/>
        <dbReference type="ChEBI" id="CHEBI:78442"/>
        <dbReference type="ChEBI" id="CHEBI:78529"/>
        <dbReference type="EC" id="2.3.2.3"/>
    </reaction>
</comment>
<keyword evidence="2" id="KW-1003">Cell membrane</keyword>
<evidence type="ECO:0000256" key="1">
    <source>
        <dbReference type="ARBA" id="ARBA00004651"/>
    </source>
</evidence>
<feature type="transmembrane region" description="Helical" evidence="6">
    <location>
        <begin position="170"/>
        <end position="191"/>
    </location>
</feature>
<keyword evidence="4 6" id="KW-1133">Transmembrane helix</keyword>
<dbReference type="EC" id="2.3.2.3" evidence="6"/>
<dbReference type="GO" id="GO:0046677">
    <property type="term" value="P:response to antibiotic"/>
    <property type="evidence" value="ECO:0007669"/>
    <property type="project" value="UniProtKB-KW"/>
</dbReference>
<keyword evidence="6" id="KW-0443">Lipid metabolism</keyword>
<keyword evidence="8" id="KW-1185">Reference proteome</keyword>